<evidence type="ECO:0000313" key="1">
    <source>
        <dbReference type="EMBL" id="GLR77210.1"/>
    </source>
</evidence>
<dbReference type="RefSeq" id="WP_105063908.1">
    <property type="nucleotide sequence ID" value="NZ_BSOU01000028.1"/>
</dbReference>
<gene>
    <name evidence="2" type="ORF">BTO23_15040</name>
    <name evidence="1" type="ORF">GCM10007855_40850</name>
</gene>
<protein>
    <submittedName>
        <fullName evidence="2">Uncharacterized protein</fullName>
    </submittedName>
</protein>
<dbReference type="AlphaFoldDB" id="A0A2S7X8F5"/>
<reference evidence="4" key="3">
    <citation type="journal article" date="2019" name="Int. J. Syst. Evol. Microbiol.">
        <title>The Global Catalogue of Microorganisms (GCM) 10K type strain sequencing project: providing services to taxonomists for standard genome sequencing and annotation.</title>
        <authorList>
            <consortium name="The Broad Institute Genomics Platform"/>
            <consortium name="The Broad Institute Genome Sequencing Center for Infectious Disease"/>
            <person name="Wu L."/>
            <person name="Ma J."/>
        </authorList>
    </citation>
    <scope>NUCLEOTIDE SEQUENCE [LARGE SCALE GENOMIC DNA]</scope>
    <source>
        <strain evidence="4">NBRC 105001</strain>
    </source>
</reference>
<organism evidence="2 3">
    <name type="scientific">Aliivibrio sifiae</name>
    <dbReference type="NCBI Taxonomy" id="566293"/>
    <lineage>
        <taxon>Bacteria</taxon>
        <taxon>Pseudomonadati</taxon>
        <taxon>Pseudomonadota</taxon>
        <taxon>Gammaproteobacteria</taxon>
        <taxon>Vibrionales</taxon>
        <taxon>Vibrionaceae</taxon>
        <taxon>Aliivibrio</taxon>
    </lineage>
</organism>
<reference evidence="1" key="4">
    <citation type="submission" date="2023-01" db="EMBL/GenBank/DDBJ databases">
        <title>Draft genome sequence of Aliivibrio sifiae strain NBRC 105001.</title>
        <authorList>
            <person name="Sun Q."/>
            <person name="Mori K."/>
        </authorList>
    </citation>
    <scope>NUCLEOTIDE SEQUENCE</scope>
    <source>
        <strain evidence="1">NBRC 105001</strain>
    </source>
</reference>
<dbReference type="Proteomes" id="UP000239273">
    <property type="component" value="Unassembled WGS sequence"/>
</dbReference>
<dbReference type="EMBL" id="MSCP01000002">
    <property type="protein sequence ID" value="PQJ87426.1"/>
    <property type="molecule type" value="Genomic_DNA"/>
</dbReference>
<keyword evidence="4" id="KW-1185">Reference proteome</keyword>
<evidence type="ECO:0000313" key="4">
    <source>
        <dbReference type="Proteomes" id="UP001156660"/>
    </source>
</evidence>
<proteinExistence type="predicted"/>
<reference evidence="2 3" key="2">
    <citation type="submission" date="2016-12" db="EMBL/GenBank/DDBJ databases">
        <title>Diversity of luminous bacteria.</title>
        <authorList>
            <person name="Yoshizawa S."/>
            <person name="Kogure K."/>
        </authorList>
    </citation>
    <scope>NUCLEOTIDE SEQUENCE [LARGE SCALE GENOMIC DNA]</scope>
    <source>
        <strain evidence="2 3">NBRC 105001</strain>
    </source>
</reference>
<dbReference type="EMBL" id="BSOU01000028">
    <property type="protein sequence ID" value="GLR77210.1"/>
    <property type="molecule type" value="Genomic_DNA"/>
</dbReference>
<sequence>MKKPEFCNKLIEKKLVDMGATNACHRCSENEFVVLDEMTHYPLQPDISGKLKSKATLPVALVICTNCGAVTPHALGAFDLIPNEEGDE</sequence>
<evidence type="ECO:0000313" key="3">
    <source>
        <dbReference type="Proteomes" id="UP000239273"/>
    </source>
</evidence>
<reference evidence="1" key="1">
    <citation type="journal article" date="2014" name="Int. J. Syst. Evol. Microbiol.">
        <title>Complete genome of a new Firmicutes species belonging to the dominant human colonic microbiota ('Ruminococcus bicirculans') reveals two chromosomes and a selective capacity to utilize plant glucans.</title>
        <authorList>
            <consortium name="NISC Comparative Sequencing Program"/>
            <person name="Wegmann U."/>
            <person name="Louis P."/>
            <person name="Goesmann A."/>
            <person name="Henrissat B."/>
            <person name="Duncan S.H."/>
            <person name="Flint H.J."/>
        </authorList>
    </citation>
    <scope>NUCLEOTIDE SEQUENCE</scope>
    <source>
        <strain evidence="1">NBRC 105001</strain>
    </source>
</reference>
<evidence type="ECO:0000313" key="2">
    <source>
        <dbReference type="EMBL" id="PQJ87426.1"/>
    </source>
</evidence>
<dbReference type="OrthoDB" id="5324929at2"/>
<dbReference type="Proteomes" id="UP001156660">
    <property type="component" value="Unassembled WGS sequence"/>
</dbReference>
<name>A0A2S7X8F5_9GAMM</name>
<comment type="caution">
    <text evidence="2">The sequence shown here is derived from an EMBL/GenBank/DDBJ whole genome shotgun (WGS) entry which is preliminary data.</text>
</comment>
<accession>A0A2S7X8F5</accession>